<keyword evidence="1" id="KW-0175">Coiled coil</keyword>
<sequence>MTYENQMVESHVKEYTSRLKHIDELITRAGKAEIQKEEHQSKLSNLKQEREKLADHLDKIQVSSAEEWAKEGGPMVIWDLVAQRLEKLIEHIEQSKETNNE</sequence>
<name>A0A3B1AT32_9ZZZZ</name>
<dbReference type="AlphaFoldDB" id="A0A3B1AT32"/>
<reference evidence="2" key="1">
    <citation type="submission" date="2018-06" db="EMBL/GenBank/DDBJ databases">
        <authorList>
            <person name="Zhirakovskaya E."/>
        </authorList>
    </citation>
    <scope>NUCLEOTIDE SEQUENCE</scope>
</reference>
<accession>A0A3B1AT32</accession>
<proteinExistence type="predicted"/>
<dbReference type="EMBL" id="UOFU01000303">
    <property type="protein sequence ID" value="VAX02964.1"/>
    <property type="molecule type" value="Genomic_DNA"/>
</dbReference>
<protein>
    <submittedName>
        <fullName evidence="2">Uncharacterized protein</fullName>
    </submittedName>
</protein>
<organism evidence="2">
    <name type="scientific">hydrothermal vent metagenome</name>
    <dbReference type="NCBI Taxonomy" id="652676"/>
    <lineage>
        <taxon>unclassified sequences</taxon>
        <taxon>metagenomes</taxon>
        <taxon>ecological metagenomes</taxon>
    </lineage>
</organism>
<evidence type="ECO:0000313" key="2">
    <source>
        <dbReference type="EMBL" id="VAX02964.1"/>
    </source>
</evidence>
<feature type="coiled-coil region" evidence="1">
    <location>
        <begin position="22"/>
        <end position="66"/>
    </location>
</feature>
<evidence type="ECO:0000256" key="1">
    <source>
        <dbReference type="SAM" id="Coils"/>
    </source>
</evidence>
<gene>
    <name evidence="2" type="ORF">MNBD_GAMMA20-117</name>
</gene>